<evidence type="ECO:0000313" key="3">
    <source>
        <dbReference type="EMBL" id="MFC4634442.1"/>
    </source>
</evidence>
<dbReference type="InterPro" id="IPR036378">
    <property type="entry name" value="FAS1_dom_sf"/>
</dbReference>
<dbReference type="PROSITE" id="PS51257">
    <property type="entry name" value="PROKAR_LIPOPROTEIN"/>
    <property type="match status" value="1"/>
</dbReference>
<proteinExistence type="predicted"/>
<sequence>MKKLLLNTKIVILTITAIGVLSCADDDDNGNIIDNTPSNTVLDIVTNNPNYSSFLQALEQTDLGFTIAGSGNFTVFAPTNAAFDAFLDGTPIQDVDNEVLTQLVLNHILNTELFASDFTTGYQKTIATEASSNANIDMYINTATGVTINNVSSVTAADMDADNGVLHEVNAIITLPTVTSFVAIDPSLSSLLAALTDEGNTTFTTLLSDTTSDFTVFAPTNDAFTTFLDGASLGDIDNNLLAQVLSNHVIPGTVATASSLSNLYINTAAIFNGDVNAPITMYINTDDGVRLNGASSVTQADIVTSNGVIHVVNSVIPLPDVTTYIFADPNFSILLEALLADPNVDYITALQTPLGEGPTPFTGFAPTNEAFENLFADLNVTGISDIPIMDLSVIVELHNIISSNIRAEELTGMDGMVFTTFSGLDITIDATTPAIIDPSGGSSRLLMTDLQTANGVVHTLDRVLRN</sequence>
<dbReference type="Gene3D" id="2.30.180.10">
    <property type="entry name" value="FAS1 domain"/>
    <property type="match status" value="3"/>
</dbReference>
<dbReference type="PANTHER" id="PTHR10900:SF77">
    <property type="entry name" value="FI19380P1"/>
    <property type="match status" value="1"/>
</dbReference>
<accession>A0ABV9HWB2</accession>
<name>A0ABV9HWB2_9FLAO</name>
<dbReference type="PANTHER" id="PTHR10900">
    <property type="entry name" value="PERIOSTIN-RELATED"/>
    <property type="match status" value="1"/>
</dbReference>
<dbReference type="SUPFAM" id="SSF82153">
    <property type="entry name" value="FAS1 domain"/>
    <property type="match status" value="3"/>
</dbReference>
<evidence type="ECO:0000256" key="1">
    <source>
        <dbReference type="SAM" id="SignalP"/>
    </source>
</evidence>
<dbReference type="RefSeq" id="WP_379978702.1">
    <property type="nucleotide sequence ID" value="NZ_JBHSFV010000006.1"/>
</dbReference>
<protein>
    <submittedName>
        <fullName evidence="3">Fasciclin domain-containing protein</fullName>
    </submittedName>
</protein>
<feature type="domain" description="FAS1" evidence="2">
    <location>
        <begin position="175"/>
        <end position="316"/>
    </location>
</feature>
<dbReference type="InterPro" id="IPR050904">
    <property type="entry name" value="Adhesion/Biosynth-related"/>
</dbReference>
<feature type="domain" description="FAS1" evidence="2">
    <location>
        <begin position="38"/>
        <end position="173"/>
    </location>
</feature>
<organism evidence="3 4">
    <name type="scientific">Dokdonia ponticola</name>
    <dbReference type="NCBI Taxonomy" id="2041041"/>
    <lineage>
        <taxon>Bacteria</taxon>
        <taxon>Pseudomonadati</taxon>
        <taxon>Bacteroidota</taxon>
        <taxon>Flavobacteriia</taxon>
        <taxon>Flavobacteriales</taxon>
        <taxon>Flavobacteriaceae</taxon>
        <taxon>Dokdonia</taxon>
    </lineage>
</organism>
<dbReference type="Proteomes" id="UP001596043">
    <property type="component" value="Unassembled WGS sequence"/>
</dbReference>
<dbReference type="InterPro" id="IPR000782">
    <property type="entry name" value="FAS1_domain"/>
</dbReference>
<reference evidence="4" key="1">
    <citation type="journal article" date="2019" name="Int. J. Syst. Evol. Microbiol.">
        <title>The Global Catalogue of Microorganisms (GCM) 10K type strain sequencing project: providing services to taxonomists for standard genome sequencing and annotation.</title>
        <authorList>
            <consortium name="The Broad Institute Genomics Platform"/>
            <consortium name="The Broad Institute Genome Sequencing Center for Infectious Disease"/>
            <person name="Wu L."/>
            <person name="Ma J."/>
        </authorList>
    </citation>
    <scope>NUCLEOTIDE SEQUENCE [LARGE SCALE GENOMIC DNA]</scope>
    <source>
        <strain evidence="4">YJ-61-S</strain>
    </source>
</reference>
<keyword evidence="4" id="KW-1185">Reference proteome</keyword>
<gene>
    <name evidence="3" type="ORF">ACFO3O_11025</name>
</gene>
<dbReference type="EMBL" id="JBHSFV010000006">
    <property type="protein sequence ID" value="MFC4634442.1"/>
    <property type="molecule type" value="Genomic_DNA"/>
</dbReference>
<dbReference type="PROSITE" id="PS50213">
    <property type="entry name" value="FAS1"/>
    <property type="match status" value="3"/>
</dbReference>
<keyword evidence="1" id="KW-0732">Signal</keyword>
<feature type="signal peptide" evidence="1">
    <location>
        <begin position="1"/>
        <end position="24"/>
    </location>
</feature>
<dbReference type="Pfam" id="PF02469">
    <property type="entry name" value="Fasciclin"/>
    <property type="match status" value="3"/>
</dbReference>
<comment type="caution">
    <text evidence="3">The sequence shown here is derived from an EMBL/GenBank/DDBJ whole genome shotgun (WGS) entry which is preliminary data.</text>
</comment>
<dbReference type="SMART" id="SM00554">
    <property type="entry name" value="FAS1"/>
    <property type="match status" value="3"/>
</dbReference>
<evidence type="ECO:0000259" key="2">
    <source>
        <dbReference type="PROSITE" id="PS50213"/>
    </source>
</evidence>
<feature type="chain" id="PRO_5046163566" evidence="1">
    <location>
        <begin position="25"/>
        <end position="466"/>
    </location>
</feature>
<evidence type="ECO:0000313" key="4">
    <source>
        <dbReference type="Proteomes" id="UP001596043"/>
    </source>
</evidence>
<feature type="domain" description="FAS1" evidence="2">
    <location>
        <begin position="318"/>
        <end position="464"/>
    </location>
</feature>